<organism evidence="2">
    <name type="scientific">marine metagenome</name>
    <dbReference type="NCBI Taxonomy" id="408172"/>
    <lineage>
        <taxon>unclassified sequences</taxon>
        <taxon>metagenomes</taxon>
        <taxon>ecological metagenomes</taxon>
    </lineage>
</organism>
<sequence length="195" mass="21640">MKRFLPLFILTGLLFGQDVLILKSGESYNGTFIRRLGFSSVVFQVEGENDSTKFPMKDVAMIKTSDGELTYPFKIPTKEKDSSILWAQTDFDTLIMNNGTTYFGEYSKIEREIVYFKPQNTFAFSAISIKQIQSLKLKDGQIIIGEQDWKKKIVLTCCVITVVFFLLILIGGGITTTSSGGGGGGYLIGDTVPIQ</sequence>
<keyword evidence="1" id="KW-1133">Transmembrane helix</keyword>
<dbReference type="AlphaFoldDB" id="A0A383BMW8"/>
<gene>
    <name evidence="2" type="ORF">METZ01_LOCUS474024</name>
</gene>
<protein>
    <submittedName>
        <fullName evidence="2">Uncharacterized protein</fullName>
    </submittedName>
</protein>
<proteinExistence type="predicted"/>
<name>A0A383BMW8_9ZZZZ</name>
<keyword evidence="1" id="KW-0472">Membrane</keyword>
<dbReference type="EMBL" id="UINC01201710">
    <property type="protein sequence ID" value="SVE21170.1"/>
    <property type="molecule type" value="Genomic_DNA"/>
</dbReference>
<evidence type="ECO:0000313" key="2">
    <source>
        <dbReference type="EMBL" id="SVE21170.1"/>
    </source>
</evidence>
<feature type="transmembrane region" description="Helical" evidence="1">
    <location>
        <begin position="153"/>
        <end position="174"/>
    </location>
</feature>
<evidence type="ECO:0000256" key="1">
    <source>
        <dbReference type="SAM" id="Phobius"/>
    </source>
</evidence>
<reference evidence="2" key="1">
    <citation type="submission" date="2018-05" db="EMBL/GenBank/DDBJ databases">
        <authorList>
            <person name="Lanie J.A."/>
            <person name="Ng W.-L."/>
            <person name="Kazmierczak K.M."/>
            <person name="Andrzejewski T.M."/>
            <person name="Davidsen T.M."/>
            <person name="Wayne K.J."/>
            <person name="Tettelin H."/>
            <person name="Glass J.I."/>
            <person name="Rusch D."/>
            <person name="Podicherti R."/>
            <person name="Tsui H.-C.T."/>
            <person name="Winkler M.E."/>
        </authorList>
    </citation>
    <scope>NUCLEOTIDE SEQUENCE</scope>
</reference>
<keyword evidence="1" id="KW-0812">Transmembrane</keyword>
<accession>A0A383BMW8</accession>